<comment type="subcellular location">
    <subcellularLocation>
        <location evidence="12">Endoplasmic reticulum membrane</location>
        <topology evidence="12">Single-pass membrane protein</topology>
    </subcellularLocation>
</comment>
<keyword evidence="2 12" id="KW-0444">Lipid biosynthesis</keyword>
<sequence>MADSAQRAMNNVAETDYWASPTTQVFAFIGLLYITLKIFSFWRLIASLFILPGTNLSTFGKKGTWAVITGASDGIGKEYALQLSKKGFNVLLISRTQSKLDSLATEIKSTHNVDVQTLSMDFAANNDVDYANLQSILQGLDVSILINNVGLSHNIPVPFAETPEKEMRDIITINCTATLRVTRLIAPAMIQRHKGLILTMASFGGILPTPLLATYSGSKSFLQHWSSALASELAPHGVTVQLVQSYLVTSAMSKIRRSSMLVPTPKQFVRAALGKVGRSGGAQGVSATSTPYWAHGVMHWGLSTLTPGVMNRWVIGVNKGMHEGIRKRAERKAEREKGKKSA</sequence>
<dbReference type="InterPro" id="IPR036291">
    <property type="entry name" value="NAD(P)-bd_dom_sf"/>
</dbReference>
<evidence type="ECO:0000256" key="6">
    <source>
        <dbReference type="ARBA" id="ARBA00022857"/>
    </source>
</evidence>
<dbReference type="HAMAP" id="MF_03107">
    <property type="entry name" value="3_ketoreductase"/>
    <property type="match status" value="1"/>
</dbReference>
<evidence type="ECO:0000313" key="16">
    <source>
        <dbReference type="Proteomes" id="UP001274830"/>
    </source>
</evidence>
<evidence type="ECO:0000256" key="13">
    <source>
        <dbReference type="RuleBase" id="RU000363"/>
    </source>
</evidence>
<evidence type="ECO:0000256" key="10">
    <source>
        <dbReference type="ARBA" id="ARBA00023136"/>
    </source>
</evidence>
<comment type="caution">
    <text evidence="15">The sequence shown here is derived from an EMBL/GenBank/DDBJ whole genome shotgun (WGS) entry which is preliminary data.</text>
</comment>
<dbReference type="SUPFAM" id="SSF51735">
    <property type="entry name" value="NAD(P)-binding Rossmann-fold domains"/>
    <property type="match status" value="1"/>
</dbReference>
<comment type="catalytic activity">
    <reaction evidence="12">
        <text>a very-long-chain (3R)-3-hydroxyacyl-CoA + NADP(+) = a very-long-chain 3-oxoacyl-CoA + NADPH + H(+)</text>
        <dbReference type="Rhea" id="RHEA:48680"/>
        <dbReference type="ChEBI" id="CHEBI:15378"/>
        <dbReference type="ChEBI" id="CHEBI:57783"/>
        <dbReference type="ChEBI" id="CHEBI:58349"/>
        <dbReference type="ChEBI" id="CHEBI:85440"/>
        <dbReference type="ChEBI" id="CHEBI:90725"/>
        <dbReference type="EC" id="1.1.1.330"/>
    </reaction>
</comment>
<dbReference type="PRINTS" id="PR00081">
    <property type="entry name" value="GDHRDH"/>
</dbReference>
<dbReference type="GO" id="GO:0141040">
    <property type="term" value="F:very-long-chain 3-oxoacyl-CoA reductase activity"/>
    <property type="evidence" value="ECO:0007669"/>
    <property type="project" value="UniProtKB-EC"/>
</dbReference>
<feature type="binding site" evidence="12">
    <location>
        <position position="202"/>
    </location>
    <ligand>
        <name>substrate</name>
    </ligand>
</feature>
<dbReference type="AlphaFoldDB" id="A0AAE0WHU8"/>
<dbReference type="GO" id="GO:0030148">
    <property type="term" value="P:sphingolipid biosynthetic process"/>
    <property type="evidence" value="ECO:0007669"/>
    <property type="project" value="UniProtKB-ARBA"/>
</dbReference>
<evidence type="ECO:0000256" key="8">
    <source>
        <dbReference type="ARBA" id="ARBA00023002"/>
    </source>
</evidence>
<name>A0AAE0WHU8_9PEZI</name>
<keyword evidence="3 12" id="KW-0812">Transmembrane</keyword>
<evidence type="ECO:0000256" key="5">
    <source>
        <dbReference type="ARBA" id="ARBA00022832"/>
    </source>
</evidence>
<evidence type="ECO:0000256" key="14">
    <source>
        <dbReference type="SAM" id="Phobius"/>
    </source>
</evidence>
<evidence type="ECO:0000256" key="2">
    <source>
        <dbReference type="ARBA" id="ARBA00022516"/>
    </source>
</evidence>
<feature type="transmembrane region" description="Helical" evidence="14">
    <location>
        <begin position="25"/>
        <end position="51"/>
    </location>
</feature>
<keyword evidence="6 12" id="KW-0521">NADP</keyword>
<dbReference type="PROSITE" id="PS00061">
    <property type="entry name" value="ADH_SHORT"/>
    <property type="match status" value="1"/>
</dbReference>
<keyword evidence="11 12" id="KW-0275">Fatty acid biosynthesis</keyword>
<keyword evidence="8 12" id="KW-0560">Oxidoreductase</keyword>
<evidence type="ECO:0000256" key="11">
    <source>
        <dbReference type="ARBA" id="ARBA00023160"/>
    </source>
</evidence>
<accession>A0AAE0WHU8</accession>
<dbReference type="EMBL" id="JAUTXT010000036">
    <property type="protein sequence ID" value="KAK3672059.1"/>
    <property type="molecule type" value="Genomic_DNA"/>
</dbReference>
<dbReference type="InterPro" id="IPR002347">
    <property type="entry name" value="SDR_fam"/>
</dbReference>
<keyword evidence="16" id="KW-1185">Reference proteome</keyword>
<dbReference type="PANTHER" id="PTHR43086">
    <property type="entry name" value="VERY-LONG-CHAIN 3-OXOOACYL-COA REDUCTASE"/>
    <property type="match status" value="1"/>
</dbReference>
<dbReference type="Pfam" id="PF00106">
    <property type="entry name" value="adh_short"/>
    <property type="match status" value="1"/>
</dbReference>
<dbReference type="GO" id="GO:0005789">
    <property type="term" value="C:endoplasmic reticulum membrane"/>
    <property type="evidence" value="ECO:0007669"/>
    <property type="project" value="UniProtKB-SubCell"/>
</dbReference>
<dbReference type="FunFam" id="3.40.50.720:FF:000317">
    <property type="entry name" value="Very-long-chain 3-oxoacyl-CoA reductase"/>
    <property type="match status" value="1"/>
</dbReference>
<dbReference type="PRINTS" id="PR00080">
    <property type="entry name" value="SDRFAMILY"/>
</dbReference>
<dbReference type="CDD" id="cd05356">
    <property type="entry name" value="17beta-HSD1_like_SDR_c"/>
    <property type="match status" value="1"/>
</dbReference>
<evidence type="ECO:0000256" key="9">
    <source>
        <dbReference type="ARBA" id="ARBA00023098"/>
    </source>
</evidence>
<feature type="active site" description="Proton acceptor" evidence="12">
    <location>
        <position position="215"/>
    </location>
</feature>
<protein>
    <recommendedName>
        <fullName evidence="12">Very-long-chain 3-oxoacyl-CoA reductase</fullName>
        <ecNumber evidence="12">1.1.1.330</ecNumber>
    </recommendedName>
    <alternativeName>
        <fullName evidence="12">3-ketoacyl-CoA reductase</fullName>
        <shortName evidence="12">3-ketoreductase</shortName>
        <shortName evidence="12">KAR</shortName>
    </alternativeName>
    <alternativeName>
        <fullName evidence="12">Microsomal beta-keto-reductase</fullName>
    </alternativeName>
</protein>
<organism evidence="15 16">
    <name type="scientific">Recurvomyces mirabilis</name>
    <dbReference type="NCBI Taxonomy" id="574656"/>
    <lineage>
        <taxon>Eukaryota</taxon>
        <taxon>Fungi</taxon>
        <taxon>Dikarya</taxon>
        <taxon>Ascomycota</taxon>
        <taxon>Pezizomycotina</taxon>
        <taxon>Dothideomycetes</taxon>
        <taxon>Dothideomycetidae</taxon>
        <taxon>Mycosphaerellales</taxon>
        <taxon>Teratosphaeriaceae</taxon>
        <taxon>Recurvomyces</taxon>
    </lineage>
</organism>
<evidence type="ECO:0000256" key="1">
    <source>
        <dbReference type="ARBA" id="ARBA00005194"/>
    </source>
</evidence>
<comment type="pathway">
    <text evidence="1">Lipid metabolism; fatty acid biosynthesis.</text>
</comment>
<evidence type="ECO:0000256" key="7">
    <source>
        <dbReference type="ARBA" id="ARBA00022989"/>
    </source>
</evidence>
<dbReference type="InterPro" id="IPR020904">
    <property type="entry name" value="Sc_DH/Rdtase_CS"/>
</dbReference>
<dbReference type="GO" id="GO:0045703">
    <property type="term" value="F:ketoreductase activity"/>
    <property type="evidence" value="ECO:0007669"/>
    <property type="project" value="UniProtKB-UniRule"/>
</dbReference>
<evidence type="ECO:0000256" key="12">
    <source>
        <dbReference type="HAMAP-Rule" id="MF_03107"/>
    </source>
</evidence>
<gene>
    <name evidence="15" type="ORF">LTR78_008029</name>
</gene>
<evidence type="ECO:0000313" key="15">
    <source>
        <dbReference type="EMBL" id="KAK3672059.1"/>
    </source>
</evidence>
<keyword evidence="4 12" id="KW-0256">Endoplasmic reticulum</keyword>
<dbReference type="PIRSF" id="PIRSF000126">
    <property type="entry name" value="11-beta-HSD1"/>
    <property type="match status" value="1"/>
</dbReference>
<keyword evidence="10 12" id="KW-0472">Membrane</keyword>
<proteinExistence type="inferred from homology"/>
<dbReference type="GO" id="GO:0030497">
    <property type="term" value="P:fatty acid elongation"/>
    <property type="evidence" value="ECO:0007669"/>
    <property type="project" value="UniProtKB-UniRule"/>
</dbReference>
<keyword evidence="9 12" id="KW-0443">Lipid metabolism</keyword>
<dbReference type="PANTHER" id="PTHR43086:SF2">
    <property type="entry name" value="HYDROXYSTEROID DEHYDROGENASE-LIKE PROTEIN 1"/>
    <property type="match status" value="1"/>
</dbReference>
<dbReference type="Gene3D" id="3.40.50.720">
    <property type="entry name" value="NAD(P)-binding Rossmann-like Domain"/>
    <property type="match status" value="1"/>
</dbReference>
<evidence type="ECO:0000256" key="4">
    <source>
        <dbReference type="ARBA" id="ARBA00022824"/>
    </source>
</evidence>
<comment type="similarity">
    <text evidence="12 13">Belongs to the short-chain dehydrogenases/reductases (SDR) family.</text>
</comment>
<dbReference type="InterPro" id="IPR027533">
    <property type="entry name" value="3_ketoreductase_fungal"/>
</dbReference>
<reference evidence="15" key="1">
    <citation type="submission" date="2023-07" db="EMBL/GenBank/DDBJ databases">
        <title>Black Yeasts Isolated from many extreme environments.</title>
        <authorList>
            <person name="Coleine C."/>
            <person name="Stajich J.E."/>
            <person name="Selbmann L."/>
        </authorList>
    </citation>
    <scope>NUCLEOTIDE SEQUENCE</scope>
    <source>
        <strain evidence="15">CCFEE 5485</strain>
    </source>
</reference>
<comment type="function">
    <text evidence="12">Component of the microsomal membrane bound fatty acid elongation system, which produces the 26-carbon very long-chain fatty acids (VLCFA) from palmitate. Catalyzes the reduction of the 3-ketoacyl-CoA intermediate that is formed in each cycle of fatty acid elongation. VLCFAs serve as precursors for ceramide and sphingolipids.</text>
</comment>
<keyword evidence="7 12" id="KW-1133">Transmembrane helix</keyword>
<dbReference type="Proteomes" id="UP001274830">
    <property type="component" value="Unassembled WGS sequence"/>
</dbReference>
<evidence type="ECO:0000256" key="3">
    <source>
        <dbReference type="ARBA" id="ARBA00022692"/>
    </source>
</evidence>
<dbReference type="EC" id="1.1.1.330" evidence="12"/>
<keyword evidence="5 12" id="KW-0276">Fatty acid metabolism</keyword>